<evidence type="ECO:0000313" key="4">
    <source>
        <dbReference type="Proteomes" id="UP001237642"/>
    </source>
</evidence>
<dbReference type="Proteomes" id="UP001237642">
    <property type="component" value="Unassembled WGS sequence"/>
</dbReference>
<accession>A0AAD8MKC7</accession>
<evidence type="ECO:0000256" key="1">
    <source>
        <dbReference type="SAM" id="MobiDB-lite"/>
    </source>
</evidence>
<proteinExistence type="predicted"/>
<reference evidence="3" key="1">
    <citation type="submission" date="2023-02" db="EMBL/GenBank/DDBJ databases">
        <title>Genome of toxic invasive species Heracleum sosnowskyi carries increased number of genes despite the absence of recent whole-genome duplications.</title>
        <authorList>
            <person name="Schelkunov M."/>
            <person name="Shtratnikova V."/>
            <person name="Makarenko M."/>
            <person name="Klepikova A."/>
            <person name="Omelchenko D."/>
            <person name="Novikova G."/>
            <person name="Obukhova E."/>
            <person name="Bogdanov V."/>
            <person name="Penin A."/>
            <person name="Logacheva M."/>
        </authorList>
    </citation>
    <scope>NUCLEOTIDE SEQUENCE</scope>
    <source>
        <strain evidence="3">Hsosn_3</strain>
        <tissue evidence="3">Leaf</tissue>
    </source>
</reference>
<protein>
    <submittedName>
        <fullName evidence="3">Uncharacterized protein</fullName>
    </submittedName>
</protein>
<name>A0AAD8MKC7_9APIA</name>
<sequence length="250" mass="27100">MNKVSLSLNLVLVFSLVAISMVESRTLDDLAGMTGAGASTEASSSVDAELILVNDEYLSDTVDVMVNEPHEVEATMIKETKAVTFVDTIPIIMNVDDTGTPCMIDNKHLLTDNANKIILGSVKITVTTGGITDSSEGTTTDETESTGPQGIIYDRESVETAKSVPRGIGGDFFFGKAISGSSENYNVSNNDFYNQIYQTMNRDVFVVGKFANLADTPHNRMVLAKFNKEETNSDDASTENVAKESPYFKY</sequence>
<reference evidence="3" key="2">
    <citation type="submission" date="2023-05" db="EMBL/GenBank/DDBJ databases">
        <authorList>
            <person name="Schelkunov M.I."/>
        </authorList>
    </citation>
    <scope>NUCLEOTIDE SEQUENCE</scope>
    <source>
        <strain evidence="3">Hsosn_3</strain>
        <tissue evidence="3">Leaf</tissue>
    </source>
</reference>
<gene>
    <name evidence="3" type="ORF">POM88_031436</name>
</gene>
<keyword evidence="4" id="KW-1185">Reference proteome</keyword>
<evidence type="ECO:0000256" key="2">
    <source>
        <dbReference type="SAM" id="SignalP"/>
    </source>
</evidence>
<dbReference type="AlphaFoldDB" id="A0AAD8MKC7"/>
<organism evidence="3 4">
    <name type="scientific">Heracleum sosnowskyi</name>
    <dbReference type="NCBI Taxonomy" id="360622"/>
    <lineage>
        <taxon>Eukaryota</taxon>
        <taxon>Viridiplantae</taxon>
        <taxon>Streptophyta</taxon>
        <taxon>Embryophyta</taxon>
        <taxon>Tracheophyta</taxon>
        <taxon>Spermatophyta</taxon>
        <taxon>Magnoliopsida</taxon>
        <taxon>eudicotyledons</taxon>
        <taxon>Gunneridae</taxon>
        <taxon>Pentapetalae</taxon>
        <taxon>asterids</taxon>
        <taxon>campanulids</taxon>
        <taxon>Apiales</taxon>
        <taxon>Apiaceae</taxon>
        <taxon>Apioideae</taxon>
        <taxon>apioid superclade</taxon>
        <taxon>Tordylieae</taxon>
        <taxon>Tordyliinae</taxon>
        <taxon>Heracleum</taxon>
    </lineage>
</organism>
<dbReference type="EMBL" id="JAUIZM010000007">
    <property type="protein sequence ID" value="KAK1375243.1"/>
    <property type="molecule type" value="Genomic_DNA"/>
</dbReference>
<feature type="signal peptide" evidence="2">
    <location>
        <begin position="1"/>
        <end position="24"/>
    </location>
</feature>
<feature type="region of interest" description="Disordered" evidence="1">
    <location>
        <begin position="229"/>
        <end position="250"/>
    </location>
</feature>
<feature type="chain" id="PRO_5042161279" evidence="2">
    <location>
        <begin position="25"/>
        <end position="250"/>
    </location>
</feature>
<evidence type="ECO:0000313" key="3">
    <source>
        <dbReference type="EMBL" id="KAK1375243.1"/>
    </source>
</evidence>
<comment type="caution">
    <text evidence="3">The sequence shown here is derived from an EMBL/GenBank/DDBJ whole genome shotgun (WGS) entry which is preliminary data.</text>
</comment>
<keyword evidence="2" id="KW-0732">Signal</keyword>